<accession>A0AB74B504</accession>
<dbReference type="GO" id="GO:0030170">
    <property type="term" value="F:pyridoxal phosphate binding"/>
    <property type="evidence" value="ECO:0007669"/>
    <property type="project" value="TreeGrafter"/>
</dbReference>
<evidence type="ECO:0000256" key="5">
    <source>
        <dbReference type="RuleBase" id="RU004508"/>
    </source>
</evidence>
<evidence type="ECO:0000256" key="1">
    <source>
        <dbReference type="ARBA" id="ARBA00022898"/>
    </source>
</evidence>
<name>A0AB74B504_PSESG</name>
<dbReference type="Proteomes" id="UP000272471">
    <property type="component" value="Unassembled WGS sequence"/>
</dbReference>
<reference evidence="6 7" key="1">
    <citation type="submission" date="2018-08" db="EMBL/GenBank/DDBJ databases">
        <title>Recombination of ecologically and evolutionarily significant loci maintains genetic cohesion in the Pseudomonas syringae species complex.</title>
        <authorList>
            <person name="Dillon M."/>
            <person name="Thakur S."/>
            <person name="Almeida R.N.D."/>
            <person name="Weir B.S."/>
            <person name="Guttman D.S."/>
        </authorList>
    </citation>
    <scope>NUCLEOTIDE SEQUENCE [LARGE SCALE GENOMIC DNA]</scope>
    <source>
        <strain evidence="6 7">ICMP 4182</strain>
    </source>
</reference>
<dbReference type="GO" id="GO:0008483">
    <property type="term" value="F:transaminase activity"/>
    <property type="evidence" value="ECO:0007669"/>
    <property type="project" value="UniProtKB-KW"/>
</dbReference>
<comment type="similarity">
    <text evidence="2 5">Belongs to the DegT/DnrJ/EryC1 family.</text>
</comment>
<feature type="modified residue" description="N6-(pyridoxal phosphate)lysine" evidence="4">
    <location>
        <position position="229"/>
    </location>
</feature>
<keyword evidence="6" id="KW-0808">Transferase</keyword>
<gene>
    <name evidence="6" type="ORF">ALQ11_03675</name>
</gene>
<dbReference type="InterPro" id="IPR000653">
    <property type="entry name" value="DegT/StrS_aminotransferase"/>
</dbReference>
<evidence type="ECO:0000313" key="7">
    <source>
        <dbReference type="Proteomes" id="UP000272471"/>
    </source>
</evidence>
<feature type="active site" description="Proton acceptor" evidence="3">
    <location>
        <position position="229"/>
    </location>
</feature>
<evidence type="ECO:0000256" key="2">
    <source>
        <dbReference type="ARBA" id="ARBA00037999"/>
    </source>
</evidence>
<keyword evidence="6" id="KW-0032">Aminotransferase</keyword>
<dbReference type="PANTHER" id="PTHR30244:SF9">
    <property type="entry name" value="PROTEIN RV3402C"/>
    <property type="match status" value="1"/>
</dbReference>
<evidence type="ECO:0000313" key="6">
    <source>
        <dbReference type="EMBL" id="RMQ18571.1"/>
    </source>
</evidence>
<organism evidence="6 7">
    <name type="scientific">Pseudomonas savastanoi pv. glycinea</name>
    <name type="common">Pseudomonas syringae pv. glycinea</name>
    <dbReference type="NCBI Taxonomy" id="318"/>
    <lineage>
        <taxon>Bacteria</taxon>
        <taxon>Pseudomonadati</taxon>
        <taxon>Pseudomonadota</taxon>
        <taxon>Gammaproteobacteria</taxon>
        <taxon>Pseudomonadales</taxon>
        <taxon>Pseudomonadaceae</taxon>
        <taxon>Pseudomonas</taxon>
    </lineage>
</organism>
<dbReference type="GO" id="GO:0000271">
    <property type="term" value="P:polysaccharide biosynthetic process"/>
    <property type="evidence" value="ECO:0007669"/>
    <property type="project" value="TreeGrafter"/>
</dbReference>
<dbReference type="InterPro" id="IPR015421">
    <property type="entry name" value="PyrdxlP-dep_Trfase_major"/>
</dbReference>
<keyword evidence="1 4" id="KW-0663">Pyridoxal phosphate</keyword>
<dbReference type="InterPro" id="IPR015424">
    <property type="entry name" value="PyrdxlP-dep_Trfase"/>
</dbReference>
<protein>
    <submittedName>
        <fullName evidence="6">Aminotransferase</fullName>
    </submittedName>
</protein>
<dbReference type="PIRSF" id="PIRSF000390">
    <property type="entry name" value="PLP_StrS"/>
    <property type="match status" value="1"/>
</dbReference>
<dbReference type="PANTHER" id="PTHR30244">
    <property type="entry name" value="TRANSAMINASE"/>
    <property type="match status" value="1"/>
</dbReference>
<dbReference type="AlphaFoldDB" id="A0AB74B504"/>
<evidence type="ECO:0000256" key="4">
    <source>
        <dbReference type="PIRSR" id="PIRSR000390-2"/>
    </source>
</evidence>
<dbReference type="CDD" id="cd00616">
    <property type="entry name" value="AHBA_syn"/>
    <property type="match status" value="1"/>
</dbReference>
<sequence length="421" mass="46560">MTLHSIFKVLNTFGVAVALPEAMQRPYAKKMSGHSLGNTPIQRNMEASMINVTKTYLGDIDQFKRYVEGIYARGWLTNHGPLAKDLTDRLKDYLGVKHIILTNNGTLALQIAYRALGLSGSAVTTPFSFVATSSSLQWEGIRPVFADIDPDTWNISPQHIKRSIAEDTTAIVGTNVFGNPCDVEAIQQIAREHKLKVIYDGAHAFAVRHAGQSVLNHGDISTLSFHATKLFHTIEGGAIITNDDELARSAHLMCNFGISGVDRIDGIGINAKLNEFSAAMGLCILDNIGNILEERAQIAHRYTSALESYLDLQKPQADSELNNSYYPVALRNEQQLLTVRTALNLRKINPRRYFYPSLDTLEYLQPQPGQPVSRALSERVLCLPIYPGLLKSEQDLVIRTLIETCAVTDMDYPACSAARVC</sequence>
<proteinExistence type="inferred from homology"/>
<dbReference type="Pfam" id="PF01041">
    <property type="entry name" value="DegT_DnrJ_EryC1"/>
    <property type="match status" value="1"/>
</dbReference>
<dbReference type="Gene3D" id="3.40.640.10">
    <property type="entry name" value="Type I PLP-dependent aspartate aminotransferase-like (Major domain)"/>
    <property type="match status" value="1"/>
</dbReference>
<dbReference type="SUPFAM" id="SSF53383">
    <property type="entry name" value="PLP-dependent transferases"/>
    <property type="match status" value="1"/>
</dbReference>
<evidence type="ECO:0000256" key="3">
    <source>
        <dbReference type="PIRSR" id="PIRSR000390-1"/>
    </source>
</evidence>
<comment type="caution">
    <text evidence="6">The sequence shown here is derived from an EMBL/GenBank/DDBJ whole genome shotgun (WGS) entry which is preliminary data.</text>
</comment>
<dbReference type="EMBL" id="RBQX01000099">
    <property type="protein sequence ID" value="RMQ18571.1"/>
    <property type="molecule type" value="Genomic_DNA"/>
</dbReference>